<evidence type="ECO:0000313" key="6">
    <source>
        <dbReference type="EMBL" id="EWF82046.1"/>
    </source>
</evidence>
<evidence type="ECO:0000313" key="7">
    <source>
        <dbReference type="Proteomes" id="UP000020202"/>
    </source>
</evidence>
<dbReference type="InterPro" id="IPR003953">
    <property type="entry name" value="FAD-dep_OxRdtase_2_FAD-bd"/>
</dbReference>
<dbReference type="InterPro" id="IPR027477">
    <property type="entry name" value="Succ_DH/fumarate_Rdtase_cat_sf"/>
</dbReference>
<dbReference type="AlphaFoldDB" id="A0A7H5A4A5"/>
<evidence type="ECO:0000259" key="5">
    <source>
        <dbReference type="Pfam" id="PF00890"/>
    </source>
</evidence>
<dbReference type="SUPFAM" id="SSF56425">
    <property type="entry name" value="Succinate dehydrogenase/fumarate reductase flavoprotein, catalytic domain"/>
    <property type="match status" value="1"/>
</dbReference>
<name>A0A7H5A4A5_9ENTR</name>
<dbReference type="Pfam" id="PF00890">
    <property type="entry name" value="FAD_binding_2"/>
    <property type="match status" value="1"/>
</dbReference>
<dbReference type="PRINTS" id="PR00411">
    <property type="entry name" value="PNDRDTASEI"/>
</dbReference>
<gene>
    <name evidence="6" type="ORF">L373_04747</name>
</gene>
<dbReference type="GO" id="GO:0008202">
    <property type="term" value="P:steroid metabolic process"/>
    <property type="evidence" value="ECO:0007669"/>
    <property type="project" value="UniProtKB-ARBA"/>
</dbReference>
<dbReference type="GO" id="GO:0016491">
    <property type="term" value="F:oxidoreductase activity"/>
    <property type="evidence" value="ECO:0007669"/>
    <property type="project" value="UniProtKB-KW"/>
</dbReference>
<feature type="domain" description="FAD-dependent oxidoreductase 2 FAD-binding" evidence="5">
    <location>
        <begin position="5"/>
        <end position="538"/>
    </location>
</feature>
<sequence>MKSWDVIVIGSGAAGFAAAVTASCKGLSVLMLEKAPQFGGTSAISGGAVWIHDSDQARKMAVGGSPQAIETYLRTIIGEPHYRQDLVDAFIASGREALAFLEKEGAVKYSLRPLSPDYYPDEPGAVDVGRALEVVEFDGRELGAHFRDLRSPPPGMLLFGGMMVNRVDIQHFLDMRRSPRSFAHCGRLLLRYGRDRLRYPRGTRLAMGNALIARMATLAFRKGMQLRLNVNVLSLSERNGEVTGIEIEHEGQKQALEARCGVVLAAGGFAAGRLAERYRPQTHEHYTMSPAANDGAALRLAAAVNAREGADLPSNFFWAPVSVLQHPDGTQERFPHLVTDRAKPGVIAVNQRAVRFVNESNSYHHFASAMQSRAENAPCFLICDALAMKRYGLGLARPAPVNNDALVKAGYLHKADTLPELAQRLGLDPHTLADTVARYNRDAAQGLDPAFTKGGNSYNRAMGDPGHRPNACNAPLTRAPFYAVTLYTGDLGTSRGLVTTADAQVINQQGEPIKGLYAVGNDMDSMMAGTYPGPGITLGPALTFGYLSASHMAQQHALETGENHDL</sequence>
<evidence type="ECO:0000256" key="2">
    <source>
        <dbReference type="ARBA" id="ARBA00022630"/>
    </source>
</evidence>
<evidence type="ECO:0000256" key="4">
    <source>
        <dbReference type="ARBA" id="ARBA00023002"/>
    </source>
</evidence>
<keyword evidence="3" id="KW-0274">FAD</keyword>
<reference evidence="6 7" key="1">
    <citation type="submission" date="2014-01" db="EMBL/GenBank/DDBJ databases">
        <title>The Genome Sequence of Klebsiella oxytoca MGH 27.</title>
        <authorList>
            <consortium name="The Broad Institute Genomics Platform"/>
            <consortium name="The Broad Institute Genome Sequencing Center for Infectious Disease"/>
            <person name="Murphy C."/>
            <person name="Cosimi L."/>
            <person name="Cerqueira G."/>
            <person name="Feldgarden M."/>
            <person name="Earl A."/>
            <person name="Hung D."/>
            <person name="Onderdonk A.B."/>
            <person name="Ferraro M.J."/>
            <person name="Hooper D."/>
            <person name="Dekker J."/>
            <person name="O'Brien T."/>
            <person name="Huang S."/>
            <person name="Quan V."/>
            <person name="Ernst C."/>
            <person name="Delaney M."/>
            <person name="DuBois A."/>
            <person name="Kim D.S."/>
            <person name="Young S.K."/>
            <person name="Zeng Q."/>
            <person name="Gargeya S."/>
            <person name="Fitzgerald M."/>
            <person name="Abouelleil A."/>
            <person name="Alvarado L."/>
            <person name="Berlin A.M."/>
            <person name="Chapman S.B."/>
            <person name="Gainer-Dewar J."/>
            <person name="Goldberg J."/>
            <person name="Gnerre S."/>
            <person name="Griggs A."/>
            <person name="Gujja S."/>
            <person name="Hansen M."/>
            <person name="Howarth C."/>
            <person name="Imamovic A."/>
            <person name="Ireland A."/>
            <person name="Larimer J."/>
            <person name="McCowan C."/>
            <person name="Murphy C."/>
            <person name="Pearson M."/>
            <person name="Poon T.W."/>
            <person name="Priest M."/>
            <person name="Roberts A."/>
            <person name="Saif S."/>
            <person name="Shea T."/>
            <person name="Sykes S."/>
            <person name="Wortman J."/>
            <person name="Nusbaum C."/>
            <person name="Birren B."/>
        </authorList>
    </citation>
    <scope>NUCLEOTIDE SEQUENCE [LARGE SCALE GENOMIC DNA]</scope>
    <source>
        <strain evidence="6 7">MGH 27</strain>
    </source>
</reference>
<dbReference type="PANTHER" id="PTHR43400">
    <property type="entry name" value="FUMARATE REDUCTASE"/>
    <property type="match status" value="1"/>
</dbReference>
<dbReference type="InterPro" id="IPR050315">
    <property type="entry name" value="FAD-oxidoreductase_2"/>
</dbReference>
<keyword evidence="2" id="KW-0285">Flavoprotein</keyword>
<accession>A0A7H5A4A5</accession>
<dbReference type="SUPFAM" id="SSF51905">
    <property type="entry name" value="FAD/NAD(P)-binding domain"/>
    <property type="match status" value="1"/>
</dbReference>
<comment type="cofactor">
    <cofactor evidence="1">
        <name>FAD</name>
        <dbReference type="ChEBI" id="CHEBI:57692"/>
    </cofactor>
</comment>
<dbReference type="RefSeq" id="WP_004848237.1">
    <property type="nucleotide sequence ID" value="NZ_CABGLF010000001.1"/>
</dbReference>
<dbReference type="PROSITE" id="PS51257">
    <property type="entry name" value="PROKAR_LIPOPROTEIN"/>
    <property type="match status" value="1"/>
</dbReference>
<dbReference type="EMBL" id="JCNZ01000016">
    <property type="protein sequence ID" value="EWF82046.1"/>
    <property type="molecule type" value="Genomic_DNA"/>
</dbReference>
<evidence type="ECO:0000256" key="1">
    <source>
        <dbReference type="ARBA" id="ARBA00001974"/>
    </source>
</evidence>
<dbReference type="Proteomes" id="UP000020202">
    <property type="component" value="Unassembled WGS sequence"/>
</dbReference>
<keyword evidence="4" id="KW-0560">Oxidoreductase</keyword>
<protein>
    <submittedName>
        <fullName evidence="6">Electron transfer flavoprotein-NAD/FAD/quinone oxidoreductase</fullName>
    </submittedName>
</protein>
<comment type="caution">
    <text evidence="6">The sequence shown here is derived from an EMBL/GenBank/DDBJ whole genome shotgun (WGS) entry which is preliminary data.</text>
</comment>
<dbReference type="InterPro" id="IPR036188">
    <property type="entry name" value="FAD/NAD-bd_sf"/>
</dbReference>
<organism evidence="6 7">
    <name type="scientific">Klebsiella michiganensis</name>
    <dbReference type="NCBI Taxonomy" id="1134687"/>
    <lineage>
        <taxon>Bacteria</taxon>
        <taxon>Pseudomonadati</taxon>
        <taxon>Pseudomonadota</taxon>
        <taxon>Gammaproteobacteria</taxon>
        <taxon>Enterobacterales</taxon>
        <taxon>Enterobacteriaceae</taxon>
        <taxon>Klebsiella/Raoultella group</taxon>
        <taxon>Klebsiella</taxon>
    </lineage>
</organism>
<dbReference type="Gene3D" id="3.50.50.60">
    <property type="entry name" value="FAD/NAD(P)-binding domain"/>
    <property type="match status" value="2"/>
</dbReference>
<proteinExistence type="predicted"/>
<dbReference type="PANTHER" id="PTHR43400:SF10">
    <property type="entry name" value="3-OXOSTEROID 1-DEHYDROGENASE"/>
    <property type="match status" value="1"/>
</dbReference>
<evidence type="ECO:0000256" key="3">
    <source>
        <dbReference type="ARBA" id="ARBA00022827"/>
    </source>
</evidence>